<evidence type="ECO:0000256" key="1">
    <source>
        <dbReference type="SAM" id="Phobius"/>
    </source>
</evidence>
<keyword evidence="1" id="KW-0812">Transmembrane</keyword>
<evidence type="ECO:0000313" key="3">
    <source>
        <dbReference type="Proteomes" id="UP000267464"/>
    </source>
</evidence>
<dbReference type="OrthoDB" id="7559170at2"/>
<proteinExistence type="predicted"/>
<reference evidence="2 3" key="2">
    <citation type="submission" date="2018-12" db="EMBL/GenBank/DDBJ databases">
        <title>Rhizobacter gummiphilus sp. nov., a rubber-degrading bacterium isolated from the soil of a botanical garden in Japan.</title>
        <authorList>
            <person name="Shunsuke S.S."/>
        </authorList>
    </citation>
    <scope>NUCLEOTIDE SEQUENCE [LARGE SCALE GENOMIC DNA]</scope>
    <source>
        <strain evidence="2 3">S-16</strain>
    </source>
</reference>
<keyword evidence="1" id="KW-1133">Transmembrane helix</keyword>
<dbReference type="InterPro" id="IPR011990">
    <property type="entry name" value="TPR-like_helical_dom_sf"/>
</dbReference>
<reference evidence="2 3" key="1">
    <citation type="submission" date="2018-08" db="EMBL/GenBank/DDBJ databases">
        <authorList>
            <person name="Khan S.A."/>
            <person name="Jeon C.O."/>
            <person name="Chun B.H."/>
            <person name="Jeong S.E."/>
        </authorList>
    </citation>
    <scope>NUCLEOTIDE SEQUENCE [LARGE SCALE GENOMIC DNA]</scope>
    <source>
        <strain evidence="2 3">S-16</strain>
    </source>
</reference>
<gene>
    <name evidence="2" type="ORF">DZC73_09125</name>
</gene>
<dbReference type="AlphaFoldDB" id="A0A3N7HRW2"/>
<dbReference type="InterPro" id="IPR014562">
    <property type="entry name" value="UCP030959_TPR_rpt-cont"/>
</dbReference>
<dbReference type="Gene3D" id="1.25.40.10">
    <property type="entry name" value="Tetratricopeptide repeat domain"/>
    <property type="match status" value="1"/>
</dbReference>
<comment type="caution">
    <text evidence="2">The sequence shown here is derived from an EMBL/GenBank/DDBJ whole genome shotgun (WGS) entry which is preliminary data.</text>
</comment>
<dbReference type="EMBL" id="QUSW01000002">
    <property type="protein sequence ID" value="RQP25008.1"/>
    <property type="molecule type" value="Genomic_DNA"/>
</dbReference>
<dbReference type="Proteomes" id="UP000267464">
    <property type="component" value="Unassembled WGS sequence"/>
</dbReference>
<organism evidence="2 3">
    <name type="scientific">Piscinibacter terrae</name>
    <dbReference type="NCBI Taxonomy" id="2496871"/>
    <lineage>
        <taxon>Bacteria</taxon>
        <taxon>Pseudomonadati</taxon>
        <taxon>Pseudomonadota</taxon>
        <taxon>Betaproteobacteria</taxon>
        <taxon>Burkholderiales</taxon>
        <taxon>Sphaerotilaceae</taxon>
        <taxon>Piscinibacter</taxon>
    </lineage>
</organism>
<dbReference type="RefSeq" id="WP_124539915.1">
    <property type="nucleotide sequence ID" value="NZ_QUSW01000002.1"/>
</dbReference>
<dbReference type="PIRSF" id="PIRSF030959">
    <property type="entry name" value="UCP030959"/>
    <property type="match status" value="1"/>
</dbReference>
<sequence length="251" mass="27545">MPIIAVIHLAFAIFFAVHAVRTGRPNWWLFVLLSFPMLGSIVYFFSEYMGDMRHTRQGRKAIKVVSNIVDPHRELREATIEFDRTPTAYNRARLAQALLAKGEVQQAIDHYKVAASGPYATDVSFLRGLGAAQLIGAHHADAVATFETLFRAHPDQKTGQAALMHAEALAGAGRPEARAAFEAVIAADSTVEVQVKYGLFLLERGEKSAGRTALDNALKDVNRGNRHSRDMNREWIDAAQGALKALDAPAL</sequence>
<protein>
    <recommendedName>
        <fullName evidence="4">Tetratricopeptide repeat protein</fullName>
    </recommendedName>
</protein>
<accession>A0A3N7HRW2</accession>
<evidence type="ECO:0008006" key="4">
    <source>
        <dbReference type="Google" id="ProtNLM"/>
    </source>
</evidence>
<name>A0A3N7HRW2_9BURK</name>
<keyword evidence="1" id="KW-0472">Membrane</keyword>
<evidence type="ECO:0000313" key="2">
    <source>
        <dbReference type="EMBL" id="RQP25008.1"/>
    </source>
</evidence>
<keyword evidence="3" id="KW-1185">Reference proteome</keyword>
<dbReference type="SUPFAM" id="SSF48452">
    <property type="entry name" value="TPR-like"/>
    <property type="match status" value="1"/>
</dbReference>
<feature type="transmembrane region" description="Helical" evidence="1">
    <location>
        <begin position="29"/>
        <end position="50"/>
    </location>
</feature>